<keyword evidence="1" id="KW-0479">Metal-binding</keyword>
<sequence length="636" mass="71178">MALSKILEEDFLTCIICEERYEEPKILPCVHSFCKRCLEGHVKVKLDRNRRFPCPICRRECELPEKGAEDLEKSRLLANLAEVVNKVDEAKTQDKCETCALKEPPVDADATKRCLNCDDNMCDVCSAEHRRHGGCRDHQLIPFGELNEEAYASELRSRQQILCNHDNKTPAEVFCCGCEKFICGTCVSVEHKDHDCKYISSASKGGRDRLANEQKEIERKELELASLISDVKERKADFHCQSEKLEKAIEKREVELIKLVQANADRMRRVVNEATSQMEEVLDPMEKELELIQGCFASFKDFTNALIIHGSDPEVLQIMANCLRRSKELTEMKLPTIPTTKSLILDTKHVNNMSTVLRECMGEVRHARDKELLWSFRVDLNIDPPETPHHVAVDAEGRVCVGVWCDKDKKRNKINVYDVNRRLIVTITNPELTNGSLAGIAFDQDGNVVLRSQAENLVMIYSREGKLLSSFHSQQPLAVSVNSKGQYVIAGREAIYIHDKDGVVAHSFPDPLQGNAFKYVAVSVTGDILVSHPGADKVLAYNPVSGVLKFMYGATGCGDGQVNAPRGMCCLANGDIILADDHNNRLHLLSPDGVFKKFLLTKEDGLKSPQDVAFTPDGMLVVVEDGGAVKCFTFQD</sequence>
<dbReference type="CDD" id="cd19757">
    <property type="entry name" value="Bbox1"/>
    <property type="match status" value="1"/>
</dbReference>
<dbReference type="InterPro" id="IPR018957">
    <property type="entry name" value="Znf_C3HC4_RING-type"/>
</dbReference>
<dbReference type="InterPro" id="IPR047153">
    <property type="entry name" value="TRIM45/56/19-like"/>
</dbReference>
<dbReference type="InterPro" id="IPR000315">
    <property type="entry name" value="Znf_B-box"/>
</dbReference>
<dbReference type="Gene3D" id="3.30.40.10">
    <property type="entry name" value="Zinc/RING finger domain, C3HC4 (zinc finger)"/>
    <property type="match status" value="1"/>
</dbReference>
<proteinExistence type="predicted"/>
<keyword evidence="3 5" id="KW-0863">Zinc-finger</keyword>
<dbReference type="PROSITE" id="PS50119">
    <property type="entry name" value="ZF_BBOX"/>
    <property type="match status" value="2"/>
</dbReference>
<dbReference type="InterPro" id="IPR001841">
    <property type="entry name" value="Znf_RING"/>
</dbReference>
<evidence type="ECO:0000256" key="1">
    <source>
        <dbReference type="ARBA" id="ARBA00022723"/>
    </source>
</evidence>
<dbReference type="STRING" id="7574.A0A1S3H9Y3"/>
<name>A0A1S3H9Y3_LINAN</name>
<dbReference type="Proteomes" id="UP000085678">
    <property type="component" value="Unplaced"/>
</dbReference>
<accession>A0A1S3H9Y3</accession>
<dbReference type="InterPro" id="IPR013083">
    <property type="entry name" value="Znf_RING/FYVE/PHD"/>
</dbReference>
<keyword evidence="9" id="KW-1185">Reference proteome</keyword>
<dbReference type="InterPro" id="IPR011042">
    <property type="entry name" value="6-blade_b-propeller_TolB-like"/>
</dbReference>
<feature type="domain" description="RING-type" evidence="7">
    <location>
        <begin position="14"/>
        <end position="58"/>
    </location>
</feature>
<reference evidence="10" key="1">
    <citation type="submission" date="2025-08" db="UniProtKB">
        <authorList>
            <consortium name="RefSeq"/>
        </authorList>
    </citation>
    <scope>IDENTIFICATION</scope>
    <source>
        <tissue evidence="10">Gonads</tissue>
    </source>
</reference>
<dbReference type="PROSITE" id="PS51125">
    <property type="entry name" value="NHL"/>
    <property type="match status" value="1"/>
</dbReference>
<dbReference type="AlphaFoldDB" id="A0A1S3H9Y3"/>
<dbReference type="SUPFAM" id="SSF101898">
    <property type="entry name" value="NHL repeat"/>
    <property type="match status" value="1"/>
</dbReference>
<evidence type="ECO:0000313" key="10">
    <source>
        <dbReference type="RefSeq" id="XP_013382276.1"/>
    </source>
</evidence>
<evidence type="ECO:0000259" key="7">
    <source>
        <dbReference type="PROSITE" id="PS50089"/>
    </source>
</evidence>
<dbReference type="OrthoDB" id="9992988at2759"/>
<keyword evidence="2" id="KW-0677">Repeat</keyword>
<dbReference type="PANTHER" id="PTHR25462:SF296">
    <property type="entry name" value="MEIOTIC P26, ISOFORM F"/>
    <property type="match status" value="1"/>
</dbReference>
<feature type="domain" description="B box-type" evidence="8">
    <location>
        <begin position="91"/>
        <end position="143"/>
    </location>
</feature>
<dbReference type="SUPFAM" id="SSF57845">
    <property type="entry name" value="B-box zinc-binding domain"/>
    <property type="match status" value="1"/>
</dbReference>
<dbReference type="PROSITE" id="PS00518">
    <property type="entry name" value="ZF_RING_1"/>
    <property type="match status" value="1"/>
</dbReference>
<dbReference type="InterPro" id="IPR017907">
    <property type="entry name" value="Znf_RING_CS"/>
</dbReference>
<evidence type="ECO:0000256" key="3">
    <source>
        <dbReference type="ARBA" id="ARBA00022771"/>
    </source>
</evidence>
<dbReference type="Pfam" id="PF00097">
    <property type="entry name" value="zf-C3HC4"/>
    <property type="match status" value="1"/>
</dbReference>
<dbReference type="SMART" id="SM00184">
    <property type="entry name" value="RING"/>
    <property type="match status" value="1"/>
</dbReference>
<dbReference type="GeneID" id="106153053"/>
<dbReference type="SUPFAM" id="SSF57850">
    <property type="entry name" value="RING/U-box"/>
    <property type="match status" value="1"/>
</dbReference>
<evidence type="ECO:0000313" key="9">
    <source>
        <dbReference type="Proteomes" id="UP000085678"/>
    </source>
</evidence>
<keyword evidence="4" id="KW-0862">Zinc</keyword>
<dbReference type="InterPro" id="IPR001258">
    <property type="entry name" value="NHL_repeat"/>
</dbReference>
<organism evidence="9 10">
    <name type="scientific">Lingula anatina</name>
    <name type="common">Brachiopod</name>
    <name type="synonym">Lingula unguis</name>
    <dbReference type="NCBI Taxonomy" id="7574"/>
    <lineage>
        <taxon>Eukaryota</taxon>
        <taxon>Metazoa</taxon>
        <taxon>Spiralia</taxon>
        <taxon>Lophotrochozoa</taxon>
        <taxon>Brachiopoda</taxon>
        <taxon>Linguliformea</taxon>
        <taxon>Lingulata</taxon>
        <taxon>Lingulida</taxon>
        <taxon>Linguloidea</taxon>
        <taxon>Lingulidae</taxon>
        <taxon>Lingula</taxon>
    </lineage>
</organism>
<dbReference type="PANTHER" id="PTHR25462">
    <property type="entry name" value="BONUS, ISOFORM C-RELATED"/>
    <property type="match status" value="1"/>
</dbReference>
<dbReference type="KEGG" id="lak:106153053"/>
<evidence type="ECO:0000259" key="8">
    <source>
        <dbReference type="PROSITE" id="PS50119"/>
    </source>
</evidence>
<evidence type="ECO:0000256" key="4">
    <source>
        <dbReference type="ARBA" id="ARBA00022833"/>
    </source>
</evidence>
<evidence type="ECO:0000256" key="2">
    <source>
        <dbReference type="ARBA" id="ARBA00022737"/>
    </source>
</evidence>
<feature type="domain" description="B box-type" evidence="8">
    <location>
        <begin position="158"/>
        <end position="199"/>
    </location>
</feature>
<dbReference type="RefSeq" id="XP_013382276.1">
    <property type="nucleotide sequence ID" value="XM_013526822.1"/>
</dbReference>
<dbReference type="Gene3D" id="2.120.10.30">
    <property type="entry name" value="TolB, C-terminal domain"/>
    <property type="match status" value="1"/>
</dbReference>
<dbReference type="Gene3D" id="3.30.160.60">
    <property type="entry name" value="Classic Zinc Finger"/>
    <property type="match status" value="1"/>
</dbReference>
<protein>
    <submittedName>
        <fullName evidence="10">E3 ubiquitin-protein ligase TRIM71-like</fullName>
    </submittedName>
</protein>
<dbReference type="InParanoid" id="A0A1S3H9Y3"/>
<evidence type="ECO:0000256" key="5">
    <source>
        <dbReference type="PROSITE-ProRule" id="PRU00024"/>
    </source>
</evidence>
<dbReference type="PROSITE" id="PS50089">
    <property type="entry name" value="ZF_RING_2"/>
    <property type="match status" value="1"/>
</dbReference>
<evidence type="ECO:0000256" key="6">
    <source>
        <dbReference type="PROSITE-ProRule" id="PRU00504"/>
    </source>
</evidence>
<dbReference type="GO" id="GO:0008270">
    <property type="term" value="F:zinc ion binding"/>
    <property type="evidence" value="ECO:0007669"/>
    <property type="project" value="UniProtKB-KW"/>
</dbReference>
<gene>
    <name evidence="10" type="primary">LOC106153053</name>
</gene>
<feature type="repeat" description="NHL" evidence="6">
    <location>
        <begin position="553"/>
        <end position="592"/>
    </location>
</feature>